<name>A0ABS0ESJ3_9BURK</name>
<evidence type="ECO:0000259" key="1">
    <source>
        <dbReference type="PROSITE" id="PS50883"/>
    </source>
</evidence>
<gene>
    <name evidence="2" type="ORF">IXC47_00445</name>
</gene>
<sequence>MTFPALQQYLSRLHAAPQADSSLWLDQQGRAHGRYFNSTLTSAFQPIRTPESGGIIGVQGFMRSYSKNDTGLSIWKLLDTGATDEQSIELDRLCRLLHAVNFYRQPEMVDYDLYLSVHARLLAAVDSNHGMSFRRILDVLGLPHKKIVLQLPLIQPDQAWLLNYVADNYRRNGFRLAVNAANARQGLDLLEQVQPDVIKVDVREITDEAATLDLLSVAGEKNVKLVFKRVESSQIYDKLRKLGAQAQQTILAQGYLWDQPKASFAQDASEPEAIATAGLES</sequence>
<dbReference type="Pfam" id="PF00563">
    <property type="entry name" value="EAL"/>
    <property type="match status" value="1"/>
</dbReference>
<dbReference type="Proteomes" id="UP000657372">
    <property type="component" value="Unassembled WGS sequence"/>
</dbReference>
<accession>A0ABS0ESJ3</accession>
<dbReference type="SUPFAM" id="SSF141868">
    <property type="entry name" value="EAL domain-like"/>
    <property type="match status" value="1"/>
</dbReference>
<evidence type="ECO:0000313" key="3">
    <source>
        <dbReference type="Proteomes" id="UP000657372"/>
    </source>
</evidence>
<organism evidence="2 3">
    <name type="scientific">Herminiimonas contaminans</name>
    <dbReference type="NCBI Taxonomy" id="1111140"/>
    <lineage>
        <taxon>Bacteria</taxon>
        <taxon>Pseudomonadati</taxon>
        <taxon>Pseudomonadota</taxon>
        <taxon>Betaproteobacteria</taxon>
        <taxon>Burkholderiales</taxon>
        <taxon>Oxalobacteraceae</taxon>
        <taxon>Herminiimonas</taxon>
    </lineage>
</organism>
<dbReference type="Gene3D" id="3.20.20.450">
    <property type="entry name" value="EAL domain"/>
    <property type="match status" value="1"/>
</dbReference>
<dbReference type="RefSeq" id="WP_195874385.1">
    <property type="nucleotide sequence ID" value="NZ_JADOEL010000001.1"/>
</dbReference>
<dbReference type="EMBL" id="JADOEL010000001">
    <property type="protein sequence ID" value="MBF8176143.1"/>
    <property type="molecule type" value="Genomic_DNA"/>
</dbReference>
<dbReference type="SMART" id="SM00052">
    <property type="entry name" value="EAL"/>
    <property type="match status" value="1"/>
</dbReference>
<reference evidence="2 3" key="1">
    <citation type="submission" date="2020-11" db="EMBL/GenBank/DDBJ databases">
        <title>WGS of Herminiimonas contaminans strain Marseille-Q4544 isolated from planarians Schmidtea mediterranea.</title>
        <authorList>
            <person name="Kangale L."/>
        </authorList>
    </citation>
    <scope>NUCLEOTIDE SEQUENCE [LARGE SCALE GENOMIC DNA]</scope>
    <source>
        <strain evidence="2 3">Marseille-Q4544</strain>
    </source>
</reference>
<feature type="domain" description="EAL" evidence="1">
    <location>
        <begin position="22"/>
        <end position="274"/>
    </location>
</feature>
<dbReference type="PROSITE" id="PS50883">
    <property type="entry name" value="EAL"/>
    <property type="match status" value="1"/>
</dbReference>
<protein>
    <submittedName>
        <fullName evidence="2">EAL domain-containing protein</fullName>
    </submittedName>
</protein>
<dbReference type="InterPro" id="IPR001633">
    <property type="entry name" value="EAL_dom"/>
</dbReference>
<keyword evidence="3" id="KW-1185">Reference proteome</keyword>
<proteinExistence type="predicted"/>
<dbReference type="InterPro" id="IPR035919">
    <property type="entry name" value="EAL_sf"/>
</dbReference>
<evidence type="ECO:0000313" key="2">
    <source>
        <dbReference type="EMBL" id="MBF8176143.1"/>
    </source>
</evidence>
<comment type="caution">
    <text evidence="2">The sequence shown here is derived from an EMBL/GenBank/DDBJ whole genome shotgun (WGS) entry which is preliminary data.</text>
</comment>